<dbReference type="InterPro" id="IPR002048">
    <property type="entry name" value="EF_hand_dom"/>
</dbReference>
<keyword evidence="10" id="KW-0106">Calcium</keyword>
<evidence type="ECO:0000313" key="21">
    <source>
        <dbReference type="Proteomes" id="UP000570595"/>
    </source>
</evidence>
<evidence type="ECO:0000259" key="17">
    <source>
        <dbReference type="PROSITE" id="PS50011"/>
    </source>
</evidence>
<dbReference type="InterPro" id="IPR017441">
    <property type="entry name" value="Protein_kinase_ATP_BS"/>
</dbReference>
<evidence type="ECO:0000256" key="10">
    <source>
        <dbReference type="ARBA" id="ARBA00022837"/>
    </source>
</evidence>
<dbReference type="Pfam" id="PF00069">
    <property type="entry name" value="Pkinase"/>
    <property type="match status" value="1"/>
</dbReference>
<dbReference type="PANTHER" id="PTHR24349">
    <property type="entry name" value="SERINE/THREONINE-PROTEIN KINASE"/>
    <property type="match status" value="1"/>
</dbReference>
<dbReference type="FunFam" id="3.30.200.20:FF:000315">
    <property type="entry name" value="Calcium-dependent protein kinase 3"/>
    <property type="match status" value="1"/>
</dbReference>
<dbReference type="Proteomes" id="UP000572268">
    <property type="component" value="Unassembled WGS sequence"/>
</dbReference>
<evidence type="ECO:0000256" key="13">
    <source>
        <dbReference type="ARBA" id="ARBA00047899"/>
    </source>
</evidence>
<dbReference type="InterPro" id="IPR011009">
    <property type="entry name" value="Kinase-like_dom_sf"/>
</dbReference>
<evidence type="ECO:0000256" key="11">
    <source>
        <dbReference type="ARBA" id="ARBA00022840"/>
    </source>
</evidence>
<dbReference type="Gene3D" id="1.10.510.10">
    <property type="entry name" value="Transferase(Phosphotransferase) domain 1"/>
    <property type="match status" value="1"/>
</dbReference>
<keyword evidence="9" id="KW-0418">Kinase</keyword>
<comment type="caution">
    <text evidence="20">The sequence shown here is derived from an EMBL/GenBank/DDBJ whole genome shotgun (WGS) entry which is preliminary data.</text>
</comment>
<dbReference type="FunFam" id="1.10.238.10:FF:000003">
    <property type="entry name" value="Calmodulin A"/>
    <property type="match status" value="1"/>
</dbReference>
<dbReference type="GO" id="GO:0005509">
    <property type="term" value="F:calcium ion binding"/>
    <property type="evidence" value="ECO:0007669"/>
    <property type="project" value="InterPro"/>
</dbReference>
<evidence type="ECO:0000256" key="12">
    <source>
        <dbReference type="ARBA" id="ARBA00024334"/>
    </source>
</evidence>
<dbReference type="OrthoDB" id="40902at2759"/>
<dbReference type="PROSITE" id="PS50222">
    <property type="entry name" value="EF_HAND_2"/>
    <property type="match status" value="2"/>
</dbReference>
<dbReference type="CDD" id="cd05117">
    <property type="entry name" value="STKc_CAMK"/>
    <property type="match status" value="1"/>
</dbReference>
<accession>A0A7J6M4T3</accession>
<dbReference type="CDD" id="cd00051">
    <property type="entry name" value="EFh"/>
    <property type="match status" value="1"/>
</dbReference>
<feature type="region of interest" description="Disordered" evidence="16">
    <location>
        <begin position="14"/>
        <end position="35"/>
    </location>
</feature>
<dbReference type="Gene3D" id="1.10.238.10">
    <property type="entry name" value="EF-hand"/>
    <property type="match status" value="2"/>
</dbReference>
<keyword evidence="4" id="KW-0723">Serine/threonine-protein kinase</keyword>
<dbReference type="EMBL" id="JABAHT010000102">
    <property type="protein sequence ID" value="KAF4665082.1"/>
    <property type="molecule type" value="Genomic_DNA"/>
</dbReference>
<feature type="domain" description="EF-hand" evidence="18">
    <location>
        <begin position="438"/>
        <end position="473"/>
    </location>
</feature>
<evidence type="ECO:0000256" key="7">
    <source>
        <dbReference type="ARBA" id="ARBA00022737"/>
    </source>
</evidence>
<keyword evidence="7" id="KW-0677">Repeat</keyword>
<sequence length="568" mass="63104">MGCHCSRAVSIDGSRAGKAQSADATASTASRKSITEHLSRAKPGIKSARIQQKDINQVYEILGDRVLGTGMNGEVYLARNKATGKTVAVKTLTTENLNSRKFELLRNEVEIYLHLDHPNVCRLLEVYEDETSVRLVMEACTGKELFERLASKKRYGEQDAAQVTRQMLDAVHYCHKQNICHRDLKLENWVYADSSENAALRLIDFGFSKVFTQNQPMTAMHGTVYYVAPEVLEGSYDSKCDVWSIGVIVYMILSGAPPFGGATDAQIINNVKNGRFSFEGPRWAGISDSAKAFITSLLQRDPSKRPSAVEASKHEWITTNMSKSSSECGEDTGIDRSVLEGLCQFSRQNGIKRAALGMIAFSMSSNELLENLEREFKSLDTDGSGTIKLQGLKQALTKYLGIDDQEAERVFKKLDQSGDDEIHYSEFLAACLLTRLAMNERYIQEVFEKLDLDKTGYISADNLRAVLGDSYCGTSVEELIRQVDYKCNGRIEYDEFVKALTEQREIDLEAEAADPDGTGQLEVLRSISRSLLELSVEEVTSPTDVLVTEGLERDPTKKGVFGFTLAAE</sequence>
<dbReference type="InterPro" id="IPR050205">
    <property type="entry name" value="CDPK_Ser/Thr_kinases"/>
</dbReference>
<dbReference type="Proteomes" id="UP000570595">
    <property type="component" value="Unassembled WGS sequence"/>
</dbReference>
<feature type="domain" description="Protein kinase" evidence="17">
    <location>
        <begin position="61"/>
        <end position="317"/>
    </location>
</feature>
<evidence type="ECO:0000256" key="15">
    <source>
        <dbReference type="PROSITE-ProRule" id="PRU10141"/>
    </source>
</evidence>
<evidence type="ECO:0000256" key="14">
    <source>
        <dbReference type="ARBA" id="ARBA00048679"/>
    </source>
</evidence>
<organism evidence="20 22">
    <name type="scientific">Perkinsus olseni</name>
    <name type="common">Perkinsus atlanticus</name>
    <dbReference type="NCBI Taxonomy" id="32597"/>
    <lineage>
        <taxon>Eukaryota</taxon>
        <taxon>Sar</taxon>
        <taxon>Alveolata</taxon>
        <taxon>Perkinsozoa</taxon>
        <taxon>Perkinsea</taxon>
        <taxon>Perkinsida</taxon>
        <taxon>Perkinsidae</taxon>
        <taxon>Perkinsus</taxon>
    </lineage>
</organism>
<feature type="binding site" evidence="15">
    <location>
        <position position="90"/>
    </location>
    <ligand>
        <name>ATP</name>
        <dbReference type="ChEBI" id="CHEBI:30616"/>
    </ligand>
</feature>
<dbReference type="SMART" id="SM00054">
    <property type="entry name" value="EFh"/>
    <property type="match status" value="4"/>
</dbReference>
<protein>
    <recommendedName>
        <fullName evidence="3">non-specific serine/threonine protein kinase</fullName>
        <ecNumber evidence="3">2.7.11.1</ecNumber>
    </recommendedName>
</protein>
<dbReference type="InterPro" id="IPR011992">
    <property type="entry name" value="EF-hand-dom_pair"/>
</dbReference>
<evidence type="ECO:0000313" key="19">
    <source>
        <dbReference type="EMBL" id="KAF4665082.1"/>
    </source>
</evidence>
<evidence type="ECO:0000256" key="16">
    <source>
        <dbReference type="SAM" id="MobiDB-lite"/>
    </source>
</evidence>
<evidence type="ECO:0000256" key="6">
    <source>
        <dbReference type="ARBA" id="ARBA00022723"/>
    </source>
</evidence>
<evidence type="ECO:0000256" key="4">
    <source>
        <dbReference type="ARBA" id="ARBA00022527"/>
    </source>
</evidence>
<keyword evidence="5" id="KW-0808">Transferase</keyword>
<dbReference type="EC" id="2.7.11.1" evidence="3"/>
<feature type="domain" description="EF-hand" evidence="18">
    <location>
        <begin position="402"/>
        <end position="437"/>
    </location>
</feature>
<dbReference type="FunFam" id="1.10.510.10:FF:000571">
    <property type="entry name" value="Maternal embryonic leucine zipper kinase"/>
    <property type="match status" value="1"/>
</dbReference>
<dbReference type="SMART" id="SM00220">
    <property type="entry name" value="S_TKc"/>
    <property type="match status" value="1"/>
</dbReference>
<evidence type="ECO:0000256" key="8">
    <source>
        <dbReference type="ARBA" id="ARBA00022741"/>
    </source>
</evidence>
<keyword evidence="8 15" id="KW-0547">Nucleotide-binding</keyword>
<evidence type="ECO:0000256" key="5">
    <source>
        <dbReference type="ARBA" id="ARBA00022679"/>
    </source>
</evidence>
<evidence type="ECO:0000313" key="20">
    <source>
        <dbReference type="EMBL" id="KAF4666588.1"/>
    </source>
</evidence>
<evidence type="ECO:0000256" key="1">
    <source>
        <dbReference type="ARBA" id="ARBA00001946"/>
    </source>
</evidence>
<proteinExistence type="inferred from homology"/>
<evidence type="ECO:0000259" key="18">
    <source>
        <dbReference type="PROSITE" id="PS50222"/>
    </source>
</evidence>
<dbReference type="InterPro" id="IPR000719">
    <property type="entry name" value="Prot_kinase_dom"/>
</dbReference>
<comment type="catalytic activity">
    <reaction evidence="13">
        <text>L-threonyl-[protein] + ATP = O-phospho-L-threonyl-[protein] + ADP + H(+)</text>
        <dbReference type="Rhea" id="RHEA:46608"/>
        <dbReference type="Rhea" id="RHEA-COMP:11060"/>
        <dbReference type="Rhea" id="RHEA-COMP:11605"/>
        <dbReference type="ChEBI" id="CHEBI:15378"/>
        <dbReference type="ChEBI" id="CHEBI:30013"/>
        <dbReference type="ChEBI" id="CHEBI:30616"/>
        <dbReference type="ChEBI" id="CHEBI:61977"/>
        <dbReference type="ChEBI" id="CHEBI:456216"/>
        <dbReference type="EC" id="2.7.11.1"/>
    </reaction>
</comment>
<comment type="subunit">
    <text evidence="2">Monomer.</text>
</comment>
<dbReference type="Pfam" id="PF13499">
    <property type="entry name" value="EF-hand_7"/>
    <property type="match status" value="2"/>
</dbReference>
<reference evidence="21 22" key="1">
    <citation type="submission" date="2020-04" db="EMBL/GenBank/DDBJ databases">
        <title>Perkinsus olseni comparative genomics.</title>
        <authorList>
            <person name="Bogema D.R."/>
        </authorList>
    </citation>
    <scope>NUCLEOTIDE SEQUENCE [LARGE SCALE GENOMIC DNA]</scope>
    <source>
        <strain evidence="19">ATCC PRA-179</strain>
        <strain evidence="20">ATCC PRA-31</strain>
    </source>
</reference>
<evidence type="ECO:0000256" key="3">
    <source>
        <dbReference type="ARBA" id="ARBA00012513"/>
    </source>
</evidence>
<dbReference type="SUPFAM" id="SSF47473">
    <property type="entry name" value="EF-hand"/>
    <property type="match status" value="1"/>
</dbReference>
<dbReference type="PROSITE" id="PS50011">
    <property type="entry name" value="PROTEIN_KINASE_DOM"/>
    <property type="match status" value="1"/>
</dbReference>
<dbReference type="SUPFAM" id="SSF56112">
    <property type="entry name" value="Protein kinase-like (PK-like)"/>
    <property type="match status" value="1"/>
</dbReference>
<dbReference type="PROSITE" id="PS00107">
    <property type="entry name" value="PROTEIN_KINASE_ATP"/>
    <property type="match status" value="1"/>
</dbReference>
<dbReference type="EMBL" id="JABANN010000201">
    <property type="protein sequence ID" value="KAF4666588.1"/>
    <property type="molecule type" value="Genomic_DNA"/>
</dbReference>
<evidence type="ECO:0000313" key="22">
    <source>
        <dbReference type="Proteomes" id="UP000572268"/>
    </source>
</evidence>
<gene>
    <name evidence="20" type="ORF">FOL46_003016</name>
    <name evidence="19" type="ORF">FOZ61_000213</name>
</gene>
<comment type="catalytic activity">
    <reaction evidence="14">
        <text>L-seryl-[protein] + ATP = O-phospho-L-seryl-[protein] + ADP + H(+)</text>
        <dbReference type="Rhea" id="RHEA:17989"/>
        <dbReference type="Rhea" id="RHEA-COMP:9863"/>
        <dbReference type="Rhea" id="RHEA-COMP:11604"/>
        <dbReference type="ChEBI" id="CHEBI:15378"/>
        <dbReference type="ChEBI" id="CHEBI:29999"/>
        <dbReference type="ChEBI" id="CHEBI:30616"/>
        <dbReference type="ChEBI" id="CHEBI:83421"/>
        <dbReference type="ChEBI" id="CHEBI:456216"/>
        <dbReference type="EC" id="2.7.11.1"/>
    </reaction>
</comment>
<name>A0A7J6M4T3_PEROL</name>
<comment type="similarity">
    <text evidence="12">Belongs to the protein kinase superfamily. Ser/Thr protein kinase family. CDPK subfamily.</text>
</comment>
<evidence type="ECO:0000256" key="9">
    <source>
        <dbReference type="ARBA" id="ARBA00022777"/>
    </source>
</evidence>
<comment type="cofactor">
    <cofactor evidence="1">
        <name>Mg(2+)</name>
        <dbReference type="ChEBI" id="CHEBI:18420"/>
    </cofactor>
</comment>
<keyword evidence="6" id="KW-0479">Metal-binding</keyword>
<dbReference type="AlphaFoldDB" id="A0A7J6M4T3"/>
<evidence type="ECO:0000256" key="2">
    <source>
        <dbReference type="ARBA" id="ARBA00011245"/>
    </source>
</evidence>
<dbReference type="GO" id="GO:0005524">
    <property type="term" value="F:ATP binding"/>
    <property type="evidence" value="ECO:0007669"/>
    <property type="project" value="UniProtKB-UniRule"/>
</dbReference>
<feature type="compositionally biased region" description="Low complexity" evidence="16">
    <location>
        <begin position="19"/>
        <end position="30"/>
    </location>
</feature>
<dbReference type="Gene3D" id="3.30.200.20">
    <property type="entry name" value="Phosphorylase Kinase, domain 1"/>
    <property type="match status" value="1"/>
</dbReference>
<dbReference type="GO" id="GO:0004674">
    <property type="term" value="F:protein serine/threonine kinase activity"/>
    <property type="evidence" value="ECO:0007669"/>
    <property type="project" value="UniProtKB-KW"/>
</dbReference>
<keyword evidence="11 15" id="KW-0067">ATP-binding</keyword>